<dbReference type="EMBL" id="JAGQDE010000030">
    <property type="protein sequence ID" value="MBQ0961509.1"/>
    <property type="molecule type" value="Genomic_DNA"/>
</dbReference>
<accession>A0A940YL03</accession>
<evidence type="ECO:0000313" key="2">
    <source>
        <dbReference type="Proteomes" id="UP000678374"/>
    </source>
</evidence>
<sequence length="177" mass="19731">MKISTTLAFAGIKTGVMGLLRWMARHPFLALVVMLLAWRLHGEVMKAYWDRKIDQWCENEPMLQILVTERVPPDPGRIGPLGPYVPLKPQFPAGSKSEYVAGDVYYMTWVEEIIRDGSPQVTKFTTEIVLSRTGEILARAIGYGRSGGDFIVVDHFSSHACGPTDGQLFDAIFMRGG</sequence>
<proteinExistence type="predicted"/>
<organism evidence="1 2">
    <name type="scientific">Ideonella aquatica</name>
    <dbReference type="NCBI Taxonomy" id="2824119"/>
    <lineage>
        <taxon>Bacteria</taxon>
        <taxon>Pseudomonadati</taxon>
        <taxon>Pseudomonadota</taxon>
        <taxon>Betaproteobacteria</taxon>
        <taxon>Burkholderiales</taxon>
        <taxon>Sphaerotilaceae</taxon>
        <taxon>Ideonella</taxon>
    </lineage>
</organism>
<keyword evidence="2" id="KW-1185">Reference proteome</keyword>
<name>A0A940YL03_9BURK</name>
<dbReference type="AlphaFoldDB" id="A0A940YL03"/>
<protein>
    <submittedName>
        <fullName evidence="1">Uncharacterized protein</fullName>
    </submittedName>
</protein>
<evidence type="ECO:0000313" key="1">
    <source>
        <dbReference type="EMBL" id="MBQ0961509.1"/>
    </source>
</evidence>
<gene>
    <name evidence="1" type="ORF">KAK06_21400</name>
</gene>
<reference evidence="1" key="1">
    <citation type="submission" date="2021-04" db="EMBL/GenBank/DDBJ databases">
        <title>The genome sequence of Ideonella sp. 4Y11.</title>
        <authorList>
            <person name="Liu Y."/>
        </authorList>
    </citation>
    <scope>NUCLEOTIDE SEQUENCE</scope>
    <source>
        <strain evidence="1">4Y11</strain>
    </source>
</reference>
<dbReference type="RefSeq" id="WP_210804185.1">
    <property type="nucleotide sequence ID" value="NZ_JAGQDE010000030.1"/>
</dbReference>
<dbReference type="Proteomes" id="UP000678374">
    <property type="component" value="Unassembled WGS sequence"/>
</dbReference>
<comment type="caution">
    <text evidence="1">The sequence shown here is derived from an EMBL/GenBank/DDBJ whole genome shotgun (WGS) entry which is preliminary data.</text>
</comment>